<reference evidence="3 4" key="1">
    <citation type="submission" date="2015-08" db="EMBL/GenBank/DDBJ databases">
        <title>Emmonsia species relationships and genome sequence.</title>
        <authorList>
            <person name="Cuomo C.A."/>
            <person name="Schwartz I.S."/>
            <person name="Kenyon C."/>
            <person name="De Hoog G.S."/>
            <person name="Govender N.P."/>
            <person name="Botha A."/>
            <person name="Moreno L."/>
            <person name="De Vries M."/>
            <person name="Munoz J.F."/>
            <person name="Stielow J.B."/>
        </authorList>
    </citation>
    <scope>NUCLEOTIDE SEQUENCE [LARGE SCALE GENOMIC DNA]</scope>
    <source>
        <strain evidence="3 4">EI222</strain>
    </source>
</reference>
<evidence type="ECO:0000256" key="1">
    <source>
        <dbReference type="SAM" id="MobiDB-lite"/>
    </source>
</evidence>
<dbReference type="Proteomes" id="UP000242791">
    <property type="component" value="Unassembled WGS sequence"/>
</dbReference>
<feature type="compositionally biased region" description="Low complexity" evidence="1">
    <location>
        <begin position="591"/>
        <end position="610"/>
    </location>
</feature>
<feature type="compositionally biased region" description="Low complexity" evidence="1">
    <location>
        <begin position="280"/>
        <end position="342"/>
    </location>
</feature>
<keyword evidence="2" id="KW-0472">Membrane</keyword>
<comment type="caution">
    <text evidence="3">The sequence shown here is derived from an EMBL/GenBank/DDBJ whole genome shotgun (WGS) entry which is preliminary data.</text>
</comment>
<protein>
    <submittedName>
        <fullName evidence="3">Uncharacterized protein</fullName>
    </submittedName>
</protein>
<feature type="compositionally biased region" description="Polar residues" evidence="1">
    <location>
        <begin position="371"/>
        <end position="380"/>
    </location>
</feature>
<feature type="transmembrane region" description="Helical" evidence="2">
    <location>
        <begin position="385"/>
        <end position="407"/>
    </location>
</feature>
<accession>A0A1J9R1N2</accession>
<feature type="region of interest" description="Disordered" evidence="1">
    <location>
        <begin position="280"/>
        <end position="380"/>
    </location>
</feature>
<feature type="region of interest" description="Disordered" evidence="1">
    <location>
        <begin position="134"/>
        <end position="242"/>
    </location>
</feature>
<feature type="compositionally biased region" description="Gly residues" evidence="1">
    <location>
        <begin position="343"/>
        <end position="354"/>
    </location>
</feature>
<feature type="compositionally biased region" description="Pro residues" evidence="1">
    <location>
        <begin position="140"/>
        <end position="156"/>
    </location>
</feature>
<name>A0A1J9R1N2_9EURO</name>
<gene>
    <name evidence="3" type="ORF">ACJ73_02328</name>
</gene>
<proteinExistence type="predicted"/>
<dbReference type="VEuPathDB" id="FungiDB:ACJ73_02328"/>
<evidence type="ECO:0000313" key="4">
    <source>
        <dbReference type="Proteomes" id="UP000242791"/>
    </source>
</evidence>
<evidence type="ECO:0000313" key="3">
    <source>
        <dbReference type="EMBL" id="OJD26299.1"/>
    </source>
</evidence>
<keyword evidence="4" id="KW-1185">Reference proteome</keyword>
<dbReference type="AlphaFoldDB" id="A0A1J9R1N2"/>
<feature type="region of interest" description="Disordered" evidence="1">
    <location>
        <begin position="521"/>
        <end position="655"/>
    </location>
</feature>
<feature type="compositionally biased region" description="Pro residues" evidence="1">
    <location>
        <begin position="171"/>
        <end position="182"/>
    </location>
</feature>
<feature type="compositionally biased region" description="Polar residues" evidence="1">
    <location>
        <begin position="640"/>
        <end position="655"/>
    </location>
</feature>
<sequence length="655" mass="66396">MGHHGKRRRHNGAHLKVRSALGAGNALVGAAVGHKDEHRGDREAPLEPYENIDEITAEVVKVDERGRFLNGSNLKELRARQTQKGSENPDAVATVIHVVLENGSEVGKLTVLTLPATISNSDLGKVTILAETNSPNVVPTAPPDNAPIGPTPPPASSEPNSSAPGDGPGGTPQPTPSEPPVNSPADPTSSIPDSSTPSSELPTSTTDMSLSESTSTSTSTSSPVADFPAPSPSSASSTSVTENVTRPTFIVLPISTTSTTSSVSLPPGAHIGLLPSESSQRLLPSTTSSSSDTFPPKSPSSSALLVSTSSTHPLSITSSTASTSSSSTTSSKSALKTTTTYAGGFGGGREGGGDPTATSPSGMPTFAGGSPANTSSSPNVPTRKVVGGVVGGVAGIVLLITVALLLLRNRKRKADASRGLTTEANGTAAILHTGVEGVMSERSVSGGSTLGAAALFSKWRNSNLSTGTFEPPSGSERGFQKVSGRKITSVLESGGDGYDDPFGVAGEKLYYETTSAAGAAAKETGSPTKSSPFIPPPSSSFQPRPTLSRNGTSRSAAPIAQPLQAPPLGRPPSQASDSSAHVVLRPSPARTPLTSSADVTTTTTLGASGSIALHPPPHESLPRLPVHRRVSGQDAIGRSIASSDGSRTSRFTEGI</sequence>
<dbReference type="EMBL" id="LGTZ01000244">
    <property type="protein sequence ID" value="OJD26299.1"/>
    <property type="molecule type" value="Genomic_DNA"/>
</dbReference>
<evidence type="ECO:0000256" key="2">
    <source>
        <dbReference type="SAM" id="Phobius"/>
    </source>
</evidence>
<dbReference type="OrthoDB" id="5421784at2759"/>
<keyword evidence="2" id="KW-1133">Transmembrane helix</keyword>
<dbReference type="STRING" id="1658174.A0A1J9R1N2"/>
<organism evidence="3 4">
    <name type="scientific">Blastomyces percursus</name>
    <dbReference type="NCBI Taxonomy" id="1658174"/>
    <lineage>
        <taxon>Eukaryota</taxon>
        <taxon>Fungi</taxon>
        <taxon>Dikarya</taxon>
        <taxon>Ascomycota</taxon>
        <taxon>Pezizomycotina</taxon>
        <taxon>Eurotiomycetes</taxon>
        <taxon>Eurotiomycetidae</taxon>
        <taxon>Onygenales</taxon>
        <taxon>Ajellomycetaceae</taxon>
        <taxon>Blastomyces</taxon>
    </lineage>
</organism>
<keyword evidence="2" id="KW-0812">Transmembrane</keyword>
<feature type="compositionally biased region" description="Low complexity" evidence="1">
    <location>
        <begin position="183"/>
        <end position="239"/>
    </location>
</feature>